<proteinExistence type="inferred from homology"/>
<evidence type="ECO:0000313" key="5">
    <source>
        <dbReference type="EMBL" id="TZG29408.1"/>
    </source>
</evidence>
<comment type="caution">
    <text evidence="5">The sequence shown here is derived from an EMBL/GenBank/DDBJ whole genome shotgun (WGS) entry which is preliminary data.</text>
</comment>
<feature type="domain" description="AMP-dependent synthetase/ligase" evidence="3">
    <location>
        <begin position="22"/>
        <end position="356"/>
    </location>
</feature>
<dbReference type="EMBL" id="VTOU01000001">
    <property type="protein sequence ID" value="TZG29408.1"/>
    <property type="molecule type" value="Genomic_DNA"/>
</dbReference>
<dbReference type="PANTHER" id="PTHR24096:SF149">
    <property type="entry name" value="AMP-BINDING DOMAIN-CONTAINING PROTEIN-RELATED"/>
    <property type="match status" value="1"/>
</dbReference>
<reference evidence="5 6" key="1">
    <citation type="submission" date="2019-08" db="EMBL/GenBank/DDBJ databases">
        <authorList>
            <person name="Wang G."/>
            <person name="Xu Z."/>
        </authorList>
    </citation>
    <scope>NUCLEOTIDE SEQUENCE [LARGE SCALE GENOMIC DNA]</scope>
    <source>
        <strain evidence="5 6">ZX</strain>
    </source>
</reference>
<dbReference type="AlphaFoldDB" id="A0A5D9CBT0"/>
<comment type="similarity">
    <text evidence="1">Belongs to the ATP-dependent AMP-binding enzyme family.</text>
</comment>
<dbReference type="Gene3D" id="3.30.300.30">
    <property type="match status" value="1"/>
</dbReference>
<evidence type="ECO:0000256" key="2">
    <source>
        <dbReference type="ARBA" id="ARBA00022598"/>
    </source>
</evidence>
<dbReference type="RefSeq" id="WP_149521066.1">
    <property type="nucleotide sequence ID" value="NZ_VTOU01000001.1"/>
</dbReference>
<evidence type="ECO:0000256" key="1">
    <source>
        <dbReference type="ARBA" id="ARBA00006432"/>
    </source>
</evidence>
<protein>
    <submittedName>
        <fullName evidence="5">Long-chain fatty acid--CoA ligase</fullName>
    </submittedName>
</protein>
<dbReference type="Gene3D" id="3.40.50.12780">
    <property type="entry name" value="N-terminal domain of ligase-like"/>
    <property type="match status" value="1"/>
</dbReference>
<organism evidence="5 6">
    <name type="scientific">Sphingomonas montanisoli</name>
    <dbReference type="NCBI Taxonomy" id="2606412"/>
    <lineage>
        <taxon>Bacteria</taxon>
        <taxon>Pseudomonadati</taxon>
        <taxon>Pseudomonadota</taxon>
        <taxon>Alphaproteobacteria</taxon>
        <taxon>Sphingomonadales</taxon>
        <taxon>Sphingomonadaceae</taxon>
        <taxon>Sphingomonas</taxon>
    </lineage>
</organism>
<dbReference type="GO" id="GO:0016405">
    <property type="term" value="F:CoA-ligase activity"/>
    <property type="evidence" value="ECO:0007669"/>
    <property type="project" value="TreeGrafter"/>
</dbReference>
<sequence>MTEQFIENIRNVLATRADGRGIEYRGQWSTWGEVGAFGQKIEAALEAAGASRQGRIAFIIHNRAAHAAALTGLLAHRRAASFIYPIAAPVQMAETLRDLRPVAIIADVDDWTKVSEVATEIGAAGIILDGIDKDPRLEGTSNVPADILDAALSFEEAAVEVLSSGTTGAPKRIPMPARILDRAALSAPGAETEGDQPVQISVWPLSGVGGLCLFAGSAATGTPLVLLDRFNVAEFVAAVKRHQPPSLGLSPTAVTMLLNGEFDPKDLASVKGIFGGSAHLDPDIQDQFEAKFGIPIYWAMGATEFCGTIIRWTPAMRAEVGNSKRGSIGTAMPGIELRVADVDTGAVLPTGETGVMEVFCPQIRPDWVRTTDLVAIDPDGYVFHKGRSDGAIVRGGFKILPEKIIEVLRSHPAIADASVVGLPDARLGAVPVAAVELKNGMTTTPAELSDYIRNALAPTYVPTAIRIVDALPRTPSLKPSLRDVRALFEDAPVA</sequence>
<dbReference type="Pfam" id="PF13193">
    <property type="entry name" value="AMP-binding_C"/>
    <property type="match status" value="1"/>
</dbReference>
<dbReference type="InterPro" id="IPR045851">
    <property type="entry name" value="AMP-bd_C_sf"/>
</dbReference>
<evidence type="ECO:0000259" key="4">
    <source>
        <dbReference type="Pfam" id="PF13193"/>
    </source>
</evidence>
<name>A0A5D9CBT0_9SPHN</name>
<keyword evidence="2 5" id="KW-0436">Ligase</keyword>
<dbReference type="Pfam" id="PF00501">
    <property type="entry name" value="AMP-binding"/>
    <property type="match status" value="1"/>
</dbReference>
<keyword evidence="6" id="KW-1185">Reference proteome</keyword>
<evidence type="ECO:0000313" key="6">
    <source>
        <dbReference type="Proteomes" id="UP000322077"/>
    </source>
</evidence>
<dbReference type="InterPro" id="IPR042099">
    <property type="entry name" value="ANL_N_sf"/>
</dbReference>
<evidence type="ECO:0000259" key="3">
    <source>
        <dbReference type="Pfam" id="PF00501"/>
    </source>
</evidence>
<dbReference type="SUPFAM" id="SSF56801">
    <property type="entry name" value="Acetyl-CoA synthetase-like"/>
    <property type="match status" value="1"/>
</dbReference>
<dbReference type="CDD" id="cd04433">
    <property type="entry name" value="AFD_class_I"/>
    <property type="match status" value="1"/>
</dbReference>
<dbReference type="InterPro" id="IPR000873">
    <property type="entry name" value="AMP-dep_synth/lig_dom"/>
</dbReference>
<feature type="domain" description="AMP-binding enzyme C-terminal" evidence="4">
    <location>
        <begin position="406"/>
        <end position="478"/>
    </location>
</feature>
<dbReference type="Proteomes" id="UP000322077">
    <property type="component" value="Unassembled WGS sequence"/>
</dbReference>
<dbReference type="InterPro" id="IPR025110">
    <property type="entry name" value="AMP-bd_C"/>
</dbReference>
<dbReference type="PANTHER" id="PTHR24096">
    <property type="entry name" value="LONG-CHAIN-FATTY-ACID--COA LIGASE"/>
    <property type="match status" value="1"/>
</dbReference>
<gene>
    <name evidence="5" type="ORF">FYJ91_04590</name>
</gene>
<accession>A0A5D9CBT0</accession>